<accession>A0A7X2XTT8</accession>
<protein>
    <submittedName>
        <fullName evidence="1">Uncharacterized protein</fullName>
    </submittedName>
</protein>
<dbReference type="AlphaFoldDB" id="A0A7X2XTT8"/>
<proteinExistence type="predicted"/>
<dbReference type="RefSeq" id="WP_155430853.1">
    <property type="nucleotide sequence ID" value="NZ_WNJO01000002.1"/>
</dbReference>
<name>A0A7X2XTT8_9LACO</name>
<comment type="caution">
    <text evidence="1">The sequence shown here is derived from an EMBL/GenBank/DDBJ whole genome shotgun (WGS) entry which is preliminary data.</text>
</comment>
<dbReference type="EMBL" id="WNJO01000002">
    <property type="protein sequence ID" value="MTV81577.1"/>
    <property type="molecule type" value="Genomic_DNA"/>
</dbReference>
<evidence type="ECO:0000313" key="2">
    <source>
        <dbReference type="Proteomes" id="UP000466388"/>
    </source>
</evidence>
<dbReference type="Proteomes" id="UP000466388">
    <property type="component" value="Unassembled WGS sequence"/>
</dbReference>
<sequence>MSDGTARNMAAMHEFIPTISSLTAKLSLYTPKSIPEELLISDRIHFAIDLAQ</sequence>
<keyword evidence="2" id="KW-1185">Reference proteome</keyword>
<evidence type="ECO:0000313" key="1">
    <source>
        <dbReference type="EMBL" id="MTV81577.1"/>
    </source>
</evidence>
<organism evidence="1 2">
    <name type="scientific">Secundilactobacillus folii</name>
    <dbReference type="NCBI Taxonomy" id="2678357"/>
    <lineage>
        <taxon>Bacteria</taxon>
        <taxon>Bacillati</taxon>
        <taxon>Bacillota</taxon>
        <taxon>Bacilli</taxon>
        <taxon>Lactobacillales</taxon>
        <taxon>Lactobacillaceae</taxon>
        <taxon>Secundilactobacillus</taxon>
    </lineage>
</organism>
<gene>
    <name evidence="1" type="ORF">GM612_02765</name>
</gene>
<reference evidence="1 2" key="1">
    <citation type="submission" date="2019-11" db="EMBL/GenBank/DDBJ databases">
        <title>Lactobacillus sp. nov. CRM56-3, isolated from fermented tea leaves.</title>
        <authorList>
            <person name="Phuengjayaem S."/>
            <person name="Tanasupawat S."/>
        </authorList>
    </citation>
    <scope>NUCLEOTIDE SEQUENCE [LARGE SCALE GENOMIC DNA]</scope>
    <source>
        <strain evidence="1 2">CRM56-3</strain>
    </source>
</reference>